<evidence type="ECO:0000313" key="2">
    <source>
        <dbReference type="EMBL" id="KAG4424071.1"/>
    </source>
</evidence>
<evidence type="ECO:0008006" key="4">
    <source>
        <dbReference type="Google" id="ProtNLM"/>
    </source>
</evidence>
<dbReference type="EMBL" id="JAFJYH010000025">
    <property type="protein sequence ID" value="KAG4424071.1"/>
    <property type="molecule type" value="Genomic_DNA"/>
</dbReference>
<comment type="similarity">
    <text evidence="1">Belongs to the asaB hydroxylase/desaturase family.</text>
</comment>
<reference evidence="2" key="1">
    <citation type="submission" date="2021-02" db="EMBL/GenBank/DDBJ databases">
        <title>Genome sequence Cadophora malorum strain M34.</title>
        <authorList>
            <person name="Stefanovic E."/>
            <person name="Vu D."/>
            <person name="Scully C."/>
            <person name="Dijksterhuis J."/>
            <person name="Roader J."/>
            <person name="Houbraken J."/>
        </authorList>
    </citation>
    <scope>NUCLEOTIDE SEQUENCE</scope>
    <source>
        <strain evidence="2">M34</strain>
    </source>
</reference>
<evidence type="ECO:0000256" key="1">
    <source>
        <dbReference type="ARBA" id="ARBA00023604"/>
    </source>
</evidence>
<dbReference type="AlphaFoldDB" id="A0A8H8BU40"/>
<accession>A0A8H8BU40</accession>
<dbReference type="Proteomes" id="UP000664132">
    <property type="component" value="Unassembled WGS sequence"/>
</dbReference>
<dbReference type="PANTHER" id="PTHR34598">
    <property type="entry name" value="BLL6449 PROTEIN"/>
    <property type="match status" value="1"/>
</dbReference>
<name>A0A8H8BU40_9HELO</name>
<comment type="caution">
    <text evidence="2">The sequence shown here is derived from an EMBL/GenBank/DDBJ whole genome shotgun (WGS) entry which is preliminary data.</text>
</comment>
<dbReference type="GO" id="GO:0016491">
    <property type="term" value="F:oxidoreductase activity"/>
    <property type="evidence" value="ECO:0007669"/>
    <property type="project" value="InterPro"/>
</dbReference>
<dbReference type="OrthoDB" id="412788at2759"/>
<dbReference type="NCBIfam" id="NF041278">
    <property type="entry name" value="CmcJ_NvfI_EfuI"/>
    <property type="match status" value="1"/>
</dbReference>
<dbReference type="PANTHER" id="PTHR34598:SF3">
    <property type="entry name" value="OXIDOREDUCTASE AN1597"/>
    <property type="match status" value="1"/>
</dbReference>
<keyword evidence="3" id="KW-1185">Reference proteome</keyword>
<proteinExistence type="inferred from homology"/>
<sequence>MPDEYQSLRYARWNDRFNTEKPYVIVSVLPGIDASQQSNIEFYEAPPEIIYDVRGRENDFNLDDNGFAFVNHSFPDFDVTNPDLVESLYQPEVEKFLKSHVDGVDRVLFFDHRVRLNVEHIQGTLVNVRDLSVALPPAKGVHIDQSEAGALRRVRLRMGEDTEYLLRGRTRILNIWRPYDYAIEDCPLALCDGSTINENDLLVADHITRTYTGETVYPLYNPAAKWYYLSQQKKDEVLILKIFDSDPTVQARTTPHTSFEHSKTTDTRRPRKSVEIRALVFTYPES</sequence>
<gene>
    <name evidence="2" type="ORF">IFR04_002767</name>
</gene>
<dbReference type="InterPro" id="IPR044053">
    <property type="entry name" value="AsaB-like"/>
</dbReference>
<protein>
    <recommendedName>
        <fullName evidence="4">Methyltransferase</fullName>
    </recommendedName>
</protein>
<evidence type="ECO:0000313" key="3">
    <source>
        <dbReference type="Proteomes" id="UP000664132"/>
    </source>
</evidence>
<organism evidence="2 3">
    <name type="scientific">Cadophora malorum</name>
    <dbReference type="NCBI Taxonomy" id="108018"/>
    <lineage>
        <taxon>Eukaryota</taxon>
        <taxon>Fungi</taxon>
        <taxon>Dikarya</taxon>
        <taxon>Ascomycota</taxon>
        <taxon>Pezizomycotina</taxon>
        <taxon>Leotiomycetes</taxon>
        <taxon>Helotiales</taxon>
        <taxon>Ploettnerulaceae</taxon>
        <taxon>Cadophora</taxon>
    </lineage>
</organism>